<dbReference type="PROSITE" id="PS00245">
    <property type="entry name" value="PHYTOCHROME_1"/>
    <property type="match status" value="1"/>
</dbReference>
<keyword evidence="8" id="KW-1185">Reference proteome</keyword>
<proteinExistence type="inferred from homology"/>
<evidence type="ECO:0000256" key="2">
    <source>
        <dbReference type="ARBA" id="ARBA00022543"/>
    </source>
</evidence>
<keyword evidence="5" id="KW-0675">Receptor</keyword>
<dbReference type="InterPro" id="IPR001294">
    <property type="entry name" value="Phytochrome"/>
</dbReference>
<name>A0A4D6KHY8_VIGUN</name>
<evidence type="ECO:0000256" key="4">
    <source>
        <dbReference type="ARBA" id="ARBA00022991"/>
    </source>
</evidence>
<dbReference type="InterPro" id="IPR016132">
    <property type="entry name" value="Phyto_chromo_attachment"/>
</dbReference>
<dbReference type="PRINTS" id="PR01033">
    <property type="entry name" value="PHYTOCHROME"/>
</dbReference>
<dbReference type="InterPro" id="IPR003018">
    <property type="entry name" value="GAF"/>
</dbReference>
<keyword evidence="2" id="KW-0600">Photoreceptor protein</keyword>
<dbReference type="GO" id="GO:0009881">
    <property type="term" value="F:photoreceptor activity"/>
    <property type="evidence" value="ECO:0007669"/>
    <property type="project" value="UniProtKB-KW"/>
</dbReference>
<dbReference type="InterPro" id="IPR013516">
    <property type="entry name" value="Phyto_chromo_BS"/>
</dbReference>
<keyword evidence="3" id="KW-0716">Sensory transduction</keyword>
<dbReference type="InterPro" id="IPR013654">
    <property type="entry name" value="PAS_2"/>
</dbReference>
<evidence type="ECO:0000256" key="3">
    <source>
        <dbReference type="ARBA" id="ARBA00022606"/>
    </source>
</evidence>
<evidence type="ECO:0000259" key="6">
    <source>
        <dbReference type="PROSITE" id="PS50046"/>
    </source>
</evidence>
<protein>
    <submittedName>
        <fullName evidence="7">Phytochrome B</fullName>
    </submittedName>
</protein>
<dbReference type="Pfam" id="PF08446">
    <property type="entry name" value="PAS_2"/>
    <property type="match status" value="1"/>
</dbReference>
<evidence type="ECO:0000313" key="8">
    <source>
        <dbReference type="Proteomes" id="UP000501690"/>
    </source>
</evidence>
<dbReference type="SUPFAM" id="SSF55781">
    <property type="entry name" value="GAF domain-like"/>
    <property type="match status" value="1"/>
</dbReference>
<dbReference type="PROSITE" id="PS50046">
    <property type="entry name" value="PHYTOCHROME_2"/>
    <property type="match status" value="1"/>
</dbReference>
<feature type="domain" description="Phytochrome chromophore attachment site" evidence="6">
    <location>
        <begin position="192"/>
        <end position="353"/>
    </location>
</feature>
<accession>A0A4D6KHY8</accession>
<dbReference type="GO" id="GO:0009584">
    <property type="term" value="P:detection of visible light"/>
    <property type="evidence" value="ECO:0007669"/>
    <property type="project" value="InterPro"/>
</dbReference>
<keyword evidence="4" id="KW-0157">Chromophore</keyword>
<organism evidence="7 8">
    <name type="scientific">Vigna unguiculata</name>
    <name type="common">Cowpea</name>
    <dbReference type="NCBI Taxonomy" id="3917"/>
    <lineage>
        <taxon>Eukaryota</taxon>
        <taxon>Viridiplantae</taxon>
        <taxon>Streptophyta</taxon>
        <taxon>Embryophyta</taxon>
        <taxon>Tracheophyta</taxon>
        <taxon>Spermatophyta</taxon>
        <taxon>Magnoliopsida</taxon>
        <taxon>eudicotyledons</taxon>
        <taxon>Gunneridae</taxon>
        <taxon>Pentapetalae</taxon>
        <taxon>rosids</taxon>
        <taxon>fabids</taxon>
        <taxon>Fabales</taxon>
        <taxon>Fabaceae</taxon>
        <taxon>Papilionoideae</taxon>
        <taxon>50 kb inversion clade</taxon>
        <taxon>NPAAA clade</taxon>
        <taxon>indigoferoid/millettioid clade</taxon>
        <taxon>Phaseoleae</taxon>
        <taxon>Vigna</taxon>
    </lineage>
</organism>
<dbReference type="AlphaFoldDB" id="A0A4D6KHY8"/>
<sequence length="376" mass="41132">MNCSILSSVASPTILAHSSATPRIHPSTPNLNRHSVVTTTKSVTPSTQTATLHTVFHHPQPLRITTESVPQHQIPNIGFTQMFGSTIVVHPLSFRILAHSENTCKILGISPFDLCGADARSLFTRSSALLLQKAFKAREVSLTNPVLIQSRTSGEAFHGILHRTNAGIVVDLEPASWIENSGLSTFECGGSDVKLLCNSVVETVREMTGYDRVMMYKFHEDEHGEVVAERKRPDLKPYMGLHFPAGDIPEASRVSFLHNRVRMIVDRDSSPVRVVQDETLVEAVCLTKSTLRAPHGCHVEYMANMGCVGSLVISVVVDGGEGCMKLWGLLICHHASPKLLSFPLRSACESVVQAFGEGLKMEKQSPVEESSALCFR</sequence>
<evidence type="ECO:0000313" key="7">
    <source>
        <dbReference type="EMBL" id="QCD77476.1"/>
    </source>
</evidence>
<dbReference type="Gene3D" id="3.30.450.40">
    <property type="match status" value="1"/>
</dbReference>
<comment type="similarity">
    <text evidence="1">Belongs to the phytochrome family.</text>
</comment>
<dbReference type="EMBL" id="CP039345">
    <property type="protein sequence ID" value="QCD77476.1"/>
    <property type="molecule type" value="Genomic_DNA"/>
</dbReference>
<dbReference type="SUPFAM" id="SSF55785">
    <property type="entry name" value="PYP-like sensor domain (PAS domain)"/>
    <property type="match status" value="1"/>
</dbReference>
<dbReference type="SMART" id="SM00065">
    <property type="entry name" value="GAF"/>
    <property type="match status" value="1"/>
</dbReference>
<dbReference type="PANTHER" id="PTHR47876">
    <property type="entry name" value="OS08G0260000 PROTEIN"/>
    <property type="match status" value="1"/>
</dbReference>
<dbReference type="GO" id="GO:0006355">
    <property type="term" value="P:regulation of DNA-templated transcription"/>
    <property type="evidence" value="ECO:0007669"/>
    <property type="project" value="InterPro"/>
</dbReference>
<dbReference type="InterPro" id="IPR029016">
    <property type="entry name" value="GAF-like_dom_sf"/>
</dbReference>
<evidence type="ECO:0000256" key="5">
    <source>
        <dbReference type="ARBA" id="ARBA00023170"/>
    </source>
</evidence>
<dbReference type="Proteomes" id="UP000501690">
    <property type="component" value="Linkage Group LG1"/>
</dbReference>
<dbReference type="Gene3D" id="3.30.450.20">
    <property type="entry name" value="PAS domain"/>
    <property type="match status" value="1"/>
</dbReference>
<dbReference type="Pfam" id="PF01590">
    <property type="entry name" value="GAF"/>
    <property type="match status" value="1"/>
</dbReference>
<dbReference type="PANTHER" id="PTHR47876:SF3">
    <property type="entry name" value="PHYTOCHROME 1"/>
    <property type="match status" value="1"/>
</dbReference>
<reference evidence="7 8" key="1">
    <citation type="submission" date="2019-04" db="EMBL/GenBank/DDBJ databases">
        <title>An improved genome assembly and genetic linkage map for asparagus bean, Vigna unguiculata ssp. sesquipedialis.</title>
        <authorList>
            <person name="Xia Q."/>
            <person name="Zhang R."/>
            <person name="Dong Y."/>
        </authorList>
    </citation>
    <scope>NUCLEOTIDE SEQUENCE [LARGE SCALE GENOMIC DNA]</scope>
    <source>
        <tissue evidence="7">Leaf</tissue>
    </source>
</reference>
<gene>
    <name evidence="7" type="ORF">DEO72_LG1g1101</name>
</gene>
<evidence type="ECO:0000256" key="1">
    <source>
        <dbReference type="ARBA" id="ARBA00008235"/>
    </source>
</evidence>
<dbReference type="InterPro" id="IPR035965">
    <property type="entry name" value="PAS-like_dom_sf"/>
</dbReference>